<organism evidence="1 2">
    <name type="scientific">Grimontia hollisae</name>
    <name type="common">Vibrio hollisae</name>
    <dbReference type="NCBI Taxonomy" id="673"/>
    <lineage>
        <taxon>Bacteria</taxon>
        <taxon>Pseudomonadati</taxon>
        <taxon>Pseudomonadota</taxon>
        <taxon>Gammaproteobacteria</taxon>
        <taxon>Vibrionales</taxon>
        <taxon>Vibrionaceae</taxon>
        <taxon>Grimontia</taxon>
    </lineage>
</organism>
<reference evidence="1 2" key="1">
    <citation type="submission" date="2018-06" db="EMBL/GenBank/DDBJ databases">
        <authorList>
            <consortium name="Pathogen Informatics"/>
            <person name="Doyle S."/>
        </authorList>
    </citation>
    <scope>NUCLEOTIDE SEQUENCE [LARGE SCALE GENOMIC DNA]</scope>
    <source>
        <strain evidence="1 2">NCTC11645</strain>
    </source>
</reference>
<sequence>MALKQKKSRILRKAGGSSRYWNLANLRRQWKKKQARIRNRRCSKFYNLQLDSQCVEVAILADPPKETA</sequence>
<dbReference type="STRING" id="673.AL542_03795"/>
<dbReference type="AlphaFoldDB" id="A0A377HN27"/>
<dbReference type="GeneID" id="58895015"/>
<accession>A0A377HN27</accession>
<dbReference type="Proteomes" id="UP000254512">
    <property type="component" value="Unassembled WGS sequence"/>
</dbReference>
<dbReference type="RefSeq" id="WP_104439908.1">
    <property type="nucleotide sequence ID" value="NZ_CABMOB010000001.1"/>
</dbReference>
<dbReference type="EMBL" id="UGHD01000002">
    <property type="protein sequence ID" value="STO57112.1"/>
    <property type="molecule type" value="Genomic_DNA"/>
</dbReference>
<protein>
    <submittedName>
        <fullName evidence="1">Uncharacterized protein</fullName>
    </submittedName>
</protein>
<evidence type="ECO:0000313" key="1">
    <source>
        <dbReference type="EMBL" id="STO57112.1"/>
    </source>
</evidence>
<evidence type="ECO:0000313" key="2">
    <source>
        <dbReference type="Proteomes" id="UP000254512"/>
    </source>
</evidence>
<name>A0A377HN27_GRIHO</name>
<gene>
    <name evidence="1" type="ORF">NCTC11645_01496</name>
</gene>
<proteinExistence type="predicted"/>